<dbReference type="EC" id="2.3.-.-" evidence="4"/>
<dbReference type="PROSITE" id="PS51186">
    <property type="entry name" value="GNAT"/>
    <property type="match status" value="1"/>
</dbReference>
<sequence>MTIDRTAADVLLSDGSLAVVRSLTPEGTDALHDLHDRVSDGSAQLRFFTLARAAAHKYVDHVLEEPYQLALVAEVDGRLAGFATAEPLPPHLPHVAEVAFLAADDFQGHGLGTLLLEHLAALARDRGIREFEANVLPSNQGMLRVLDDAGFRLNRCIEEGVEIYRFDTAVTAEAQAAEAEREARLLR</sequence>
<evidence type="ECO:0000256" key="2">
    <source>
        <dbReference type="ARBA" id="ARBA00023315"/>
    </source>
</evidence>
<reference evidence="5" key="1">
    <citation type="journal article" date="2019" name="Int. J. Syst. Evol. Microbiol.">
        <title>The Global Catalogue of Microorganisms (GCM) 10K type strain sequencing project: providing services to taxonomists for standard genome sequencing and annotation.</title>
        <authorList>
            <consortium name="The Broad Institute Genomics Platform"/>
            <consortium name="The Broad Institute Genome Sequencing Center for Infectious Disease"/>
            <person name="Wu L."/>
            <person name="Ma J."/>
        </authorList>
    </citation>
    <scope>NUCLEOTIDE SEQUENCE [LARGE SCALE GENOMIC DNA]</scope>
    <source>
        <strain evidence="5">YIM 94188</strain>
    </source>
</reference>
<gene>
    <name evidence="4" type="ORF">ACFPQB_18245</name>
</gene>
<dbReference type="RefSeq" id="WP_136432155.1">
    <property type="nucleotide sequence ID" value="NZ_JBHSNS010000011.1"/>
</dbReference>
<accession>A0ABW0ZLB9</accession>
<dbReference type="GO" id="GO:0016746">
    <property type="term" value="F:acyltransferase activity"/>
    <property type="evidence" value="ECO:0007669"/>
    <property type="project" value="UniProtKB-KW"/>
</dbReference>
<organism evidence="4 5">
    <name type="scientific">Nocardioides vastitatis</name>
    <dbReference type="NCBI Taxonomy" id="2568655"/>
    <lineage>
        <taxon>Bacteria</taxon>
        <taxon>Bacillati</taxon>
        <taxon>Actinomycetota</taxon>
        <taxon>Actinomycetes</taxon>
        <taxon>Propionibacteriales</taxon>
        <taxon>Nocardioidaceae</taxon>
        <taxon>Nocardioides</taxon>
    </lineage>
</organism>
<dbReference type="PANTHER" id="PTHR43877">
    <property type="entry name" value="AMINOALKYLPHOSPHONATE N-ACETYLTRANSFERASE-RELATED-RELATED"/>
    <property type="match status" value="1"/>
</dbReference>
<dbReference type="Pfam" id="PF00583">
    <property type="entry name" value="Acetyltransf_1"/>
    <property type="match status" value="1"/>
</dbReference>
<evidence type="ECO:0000313" key="5">
    <source>
        <dbReference type="Proteomes" id="UP001596072"/>
    </source>
</evidence>
<keyword evidence="2 4" id="KW-0012">Acyltransferase</keyword>
<dbReference type="Proteomes" id="UP001596072">
    <property type="component" value="Unassembled WGS sequence"/>
</dbReference>
<keyword evidence="5" id="KW-1185">Reference proteome</keyword>
<protein>
    <submittedName>
        <fullName evidence="4">GNAT family N-acetyltransferase</fullName>
        <ecNumber evidence="4">2.3.-.-</ecNumber>
    </submittedName>
</protein>
<evidence type="ECO:0000259" key="3">
    <source>
        <dbReference type="PROSITE" id="PS51186"/>
    </source>
</evidence>
<dbReference type="InterPro" id="IPR050832">
    <property type="entry name" value="Bact_Acetyltransf"/>
</dbReference>
<dbReference type="CDD" id="cd04301">
    <property type="entry name" value="NAT_SF"/>
    <property type="match status" value="1"/>
</dbReference>
<dbReference type="EMBL" id="JBHSNS010000011">
    <property type="protein sequence ID" value="MFC5730868.1"/>
    <property type="molecule type" value="Genomic_DNA"/>
</dbReference>
<dbReference type="Gene3D" id="3.40.630.30">
    <property type="match status" value="1"/>
</dbReference>
<keyword evidence="1 4" id="KW-0808">Transferase</keyword>
<dbReference type="SUPFAM" id="SSF55729">
    <property type="entry name" value="Acyl-CoA N-acyltransferases (Nat)"/>
    <property type="match status" value="1"/>
</dbReference>
<comment type="caution">
    <text evidence="4">The sequence shown here is derived from an EMBL/GenBank/DDBJ whole genome shotgun (WGS) entry which is preliminary data.</text>
</comment>
<dbReference type="InterPro" id="IPR016181">
    <property type="entry name" value="Acyl_CoA_acyltransferase"/>
</dbReference>
<feature type="domain" description="N-acetyltransferase" evidence="3">
    <location>
        <begin position="18"/>
        <end position="173"/>
    </location>
</feature>
<evidence type="ECO:0000313" key="4">
    <source>
        <dbReference type="EMBL" id="MFC5730868.1"/>
    </source>
</evidence>
<dbReference type="InterPro" id="IPR000182">
    <property type="entry name" value="GNAT_dom"/>
</dbReference>
<name>A0ABW0ZLB9_9ACTN</name>
<proteinExistence type="predicted"/>
<evidence type="ECO:0000256" key="1">
    <source>
        <dbReference type="ARBA" id="ARBA00022679"/>
    </source>
</evidence>